<keyword evidence="1" id="KW-1133">Transmembrane helix</keyword>
<keyword evidence="3" id="KW-1185">Reference proteome</keyword>
<name>A0A1I9KK71_9CAUD</name>
<organism evidence="2 3">
    <name type="scientific">Lactobacillus phage SA-C12</name>
    <dbReference type="NCBI Taxonomy" id="1755697"/>
    <lineage>
        <taxon>Viruses</taxon>
        <taxon>Duplodnaviria</taxon>
        <taxon>Heunggongvirae</taxon>
        <taxon>Uroviricota</taxon>
        <taxon>Caudoviricetes</taxon>
        <taxon>Tybeckvirinae</taxon>
        <taxon>Lenusvirus</taxon>
        <taxon>Lenusvirus SAC12</taxon>
    </lineage>
</organism>
<reference evidence="2 3" key="1">
    <citation type="submission" date="2015-11" db="EMBL/GenBank/DDBJ databases">
        <title>Lactobacillus brevis bacteriophage SA-C12: a mosaic Myoviridae member.</title>
        <authorList>
            <person name="Mahony J."/>
        </authorList>
    </citation>
    <scope>NUCLEOTIDE SEQUENCE [LARGE SCALE GENOMIC DNA]</scope>
</reference>
<evidence type="ECO:0000313" key="2">
    <source>
        <dbReference type="EMBL" id="ALY06872.1"/>
    </source>
</evidence>
<keyword evidence="1" id="KW-0812">Transmembrane</keyword>
<keyword evidence="1" id="KW-0472">Membrane</keyword>
<proteinExistence type="predicted"/>
<evidence type="ECO:0000256" key="1">
    <source>
        <dbReference type="SAM" id="Phobius"/>
    </source>
</evidence>
<sequence>MVCLLDGFSYAHSNQNATGRFILYWICYSMFLATFLCTKTSKKAVSII</sequence>
<dbReference type="Proteomes" id="UP000223158">
    <property type="component" value="Segment"/>
</dbReference>
<feature type="transmembrane region" description="Helical" evidence="1">
    <location>
        <begin position="21"/>
        <end position="38"/>
    </location>
</feature>
<accession>A0A1I9KK71</accession>
<gene>
    <name evidence="2" type="ORF">SAC12_051</name>
</gene>
<protein>
    <submittedName>
        <fullName evidence="2">Uncharacterized protein</fullName>
    </submittedName>
</protein>
<dbReference type="EMBL" id="KU052488">
    <property type="protein sequence ID" value="ALY06872.1"/>
    <property type="molecule type" value="Genomic_DNA"/>
</dbReference>
<evidence type="ECO:0000313" key="3">
    <source>
        <dbReference type="Proteomes" id="UP000223158"/>
    </source>
</evidence>